<proteinExistence type="predicted"/>
<evidence type="ECO:0000256" key="1">
    <source>
        <dbReference type="SAM" id="MobiDB-lite"/>
    </source>
</evidence>
<name>A0A2G9HBA1_9LAMI</name>
<feature type="compositionally biased region" description="Low complexity" evidence="1">
    <location>
        <begin position="196"/>
        <end position="210"/>
    </location>
</feature>
<organism evidence="2 3">
    <name type="scientific">Handroanthus impetiginosus</name>
    <dbReference type="NCBI Taxonomy" id="429701"/>
    <lineage>
        <taxon>Eukaryota</taxon>
        <taxon>Viridiplantae</taxon>
        <taxon>Streptophyta</taxon>
        <taxon>Embryophyta</taxon>
        <taxon>Tracheophyta</taxon>
        <taxon>Spermatophyta</taxon>
        <taxon>Magnoliopsida</taxon>
        <taxon>eudicotyledons</taxon>
        <taxon>Gunneridae</taxon>
        <taxon>Pentapetalae</taxon>
        <taxon>asterids</taxon>
        <taxon>lamiids</taxon>
        <taxon>Lamiales</taxon>
        <taxon>Bignoniaceae</taxon>
        <taxon>Crescentiina</taxon>
        <taxon>Tabebuia alliance</taxon>
        <taxon>Handroanthus</taxon>
    </lineage>
</organism>
<feature type="compositionally biased region" description="Polar residues" evidence="1">
    <location>
        <begin position="179"/>
        <end position="195"/>
    </location>
</feature>
<comment type="caution">
    <text evidence="2">The sequence shown here is derived from an EMBL/GenBank/DDBJ whole genome shotgun (WGS) entry which is preliminary data.</text>
</comment>
<sequence length="234" mass="26630">MALDKITEFLERRLNLIEDKDVGLVMPSSTGQGSDLSNYLSVVARVASSRNYSLITFKANIFNRLRHSLDLKHVMEGSPWFMDKHPILLCELLVGEDPETIDLNYMQIVVRVHNLPLYQRTKETAKCIGDQLGAFVEYMKPQNEFEHGLICIKRTLNIVPSYQQTRNPREEMTPILDKNPSQTKTCFHNSSTKQDPSSSISPNSTNPTNTDCPRVKIPTLILSAEIVMQSHRLQ</sequence>
<gene>
    <name evidence="2" type="ORF">CDL12_12565</name>
</gene>
<evidence type="ECO:0000313" key="3">
    <source>
        <dbReference type="Proteomes" id="UP000231279"/>
    </source>
</evidence>
<feature type="region of interest" description="Disordered" evidence="1">
    <location>
        <begin position="164"/>
        <end position="213"/>
    </location>
</feature>
<accession>A0A2G9HBA1</accession>
<dbReference type="Proteomes" id="UP000231279">
    <property type="component" value="Unassembled WGS sequence"/>
</dbReference>
<dbReference type="AlphaFoldDB" id="A0A2G9HBA1"/>
<evidence type="ECO:0000313" key="2">
    <source>
        <dbReference type="EMBL" id="PIN14805.1"/>
    </source>
</evidence>
<protein>
    <submittedName>
        <fullName evidence="2">Uncharacterized protein</fullName>
    </submittedName>
</protein>
<keyword evidence="3" id="KW-1185">Reference proteome</keyword>
<dbReference type="OrthoDB" id="929292at2759"/>
<dbReference type="EMBL" id="NKXS01002210">
    <property type="protein sequence ID" value="PIN14805.1"/>
    <property type="molecule type" value="Genomic_DNA"/>
</dbReference>
<reference evidence="3" key="1">
    <citation type="journal article" date="2018" name="Gigascience">
        <title>Genome assembly of the Pink Ipe (Handroanthus impetiginosus, Bignoniaceae), a highly valued, ecologically keystone Neotropical timber forest tree.</title>
        <authorList>
            <person name="Silva-Junior O.B."/>
            <person name="Grattapaglia D."/>
            <person name="Novaes E."/>
            <person name="Collevatti R.G."/>
        </authorList>
    </citation>
    <scope>NUCLEOTIDE SEQUENCE [LARGE SCALE GENOMIC DNA]</scope>
    <source>
        <strain evidence="3">cv. UFG-1</strain>
    </source>
</reference>